<evidence type="ECO:0000256" key="1">
    <source>
        <dbReference type="SAM" id="MobiDB-lite"/>
    </source>
</evidence>
<feature type="region of interest" description="Disordered" evidence="1">
    <location>
        <begin position="1"/>
        <end position="308"/>
    </location>
</feature>
<feature type="compositionally biased region" description="Polar residues" evidence="1">
    <location>
        <begin position="56"/>
        <end position="65"/>
    </location>
</feature>
<sequence length="502" mass="55174">MARAHRQISSDNLTFSADQQNPGLTSQLQDPNMMGALSSPSPTSRQFPAPPIKTSRVLTPQSPGTGKQFPHPNLPPPSLPPPSHPGRQEMLVAVRPNTLTVPRSAPTPIVRQGGPAGDQFIARGPFPSPSHSPFSPQSPHEHFSTSPAASATPTTSPGVPFQRSPSETPVPEAYPQAPSTPRPQFTTIHQSPTIVQRSQVYAAQQRPPQSQSADPYSQPPGTPRPQFSAPSPRPTPQLVYSVSRSQDIYAAQVATPRSDIYSQPSTPRPQLSIQQRTQESFGQQPSTPRPRMEGEVFGQQSVQPGHEVNRQLRDLLQRQQIKKLEQEQGQTRIWTHEVQPAQDSGHHPAMPQQQQQQAQPAVSQSSIGQQQQPPQQLFDSGTAVSQAQPAVDGTFRQPLPPSLARPQRLPPNSNVVVRSQVAIRHPIQGVDPRMRMLIQQQRLVSIQQPQQQGLPGNIVHRLAGPPRNPLDPYDQIVQQRQHIAFSQGESLSRLNLLLIFTY</sequence>
<protein>
    <submittedName>
        <fullName evidence="2">Uncharacterized protein</fullName>
    </submittedName>
</protein>
<comment type="caution">
    <text evidence="2">The sequence shown here is derived from an EMBL/GenBank/DDBJ whole genome shotgun (WGS) entry which is preliminary data.</text>
</comment>
<feature type="compositionally biased region" description="Polar residues" evidence="1">
    <location>
        <begin position="377"/>
        <end position="386"/>
    </location>
</feature>
<proteinExistence type="predicted"/>
<feature type="region of interest" description="Disordered" evidence="1">
    <location>
        <begin position="339"/>
        <end position="386"/>
    </location>
</feature>
<keyword evidence="3" id="KW-1185">Reference proteome</keyword>
<dbReference type="Proteomes" id="UP001153148">
    <property type="component" value="Unassembled WGS sequence"/>
</dbReference>
<feature type="compositionally biased region" description="Low complexity" evidence="1">
    <location>
        <begin position="202"/>
        <end position="213"/>
    </location>
</feature>
<feature type="compositionally biased region" description="Polar residues" evidence="1">
    <location>
        <begin position="7"/>
        <end position="30"/>
    </location>
</feature>
<reference evidence="2" key="1">
    <citation type="submission" date="2021-03" db="EMBL/GenBank/DDBJ databases">
        <authorList>
            <person name="Tran Van P."/>
        </authorList>
    </citation>
    <scope>NUCLEOTIDE SEQUENCE</scope>
</reference>
<accession>A0ABN7NDX6</accession>
<name>A0ABN7NDX6_TIMPD</name>
<feature type="compositionally biased region" description="Low complexity" evidence="1">
    <location>
        <begin position="129"/>
        <end position="157"/>
    </location>
</feature>
<dbReference type="EMBL" id="CAJPIN010000080">
    <property type="protein sequence ID" value="CAG2053011.1"/>
    <property type="molecule type" value="Genomic_DNA"/>
</dbReference>
<feature type="region of interest" description="Disordered" evidence="1">
    <location>
        <begin position="392"/>
        <end position="411"/>
    </location>
</feature>
<gene>
    <name evidence="2" type="ORF">TPAB3V08_LOCUS102</name>
</gene>
<feature type="compositionally biased region" description="Polar residues" evidence="1">
    <location>
        <begin position="177"/>
        <end position="201"/>
    </location>
</feature>
<evidence type="ECO:0000313" key="3">
    <source>
        <dbReference type="Proteomes" id="UP001153148"/>
    </source>
</evidence>
<evidence type="ECO:0000313" key="2">
    <source>
        <dbReference type="EMBL" id="CAG2053011.1"/>
    </source>
</evidence>
<feature type="compositionally biased region" description="Polar residues" evidence="1">
    <location>
        <begin position="260"/>
        <end position="286"/>
    </location>
</feature>
<organism evidence="2 3">
    <name type="scientific">Timema podura</name>
    <name type="common">Walking stick</name>
    <dbReference type="NCBI Taxonomy" id="61482"/>
    <lineage>
        <taxon>Eukaryota</taxon>
        <taxon>Metazoa</taxon>
        <taxon>Ecdysozoa</taxon>
        <taxon>Arthropoda</taxon>
        <taxon>Hexapoda</taxon>
        <taxon>Insecta</taxon>
        <taxon>Pterygota</taxon>
        <taxon>Neoptera</taxon>
        <taxon>Polyneoptera</taxon>
        <taxon>Phasmatodea</taxon>
        <taxon>Timematodea</taxon>
        <taxon>Timematoidea</taxon>
        <taxon>Timematidae</taxon>
        <taxon>Timema</taxon>
    </lineage>
</organism>
<feature type="compositionally biased region" description="Low complexity" evidence="1">
    <location>
        <begin position="348"/>
        <end position="376"/>
    </location>
</feature>
<feature type="compositionally biased region" description="Pro residues" evidence="1">
    <location>
        <begin position="72"/>
        <end position="84"/>
    </location>
</feature>